<comment type="similarity">
    <text evidence="2 12">Belongs to the 5'-nucleotidase family.</text>
</comment>
<feature type="chain" id="PRO_5009030339" description="apyrase" evidence="12">
    <location>
        <begin position="24"/>
        <end position="555"/>
    </location>
</feature>
<dbReference type="Pfam" id="PF02872">
    <property type="entry name" value="5_nucleotid_C"/>
    <property type="match status" value="1"/>
</dbReference>
<dbReference type="InterPro" id="IPR006179">
    <property type="entry name" value="5_nucleotidase/apyrase"/>
</dbReference>
<dbReference type="OrthoDB" id="7722975at2759"/>
<feature type="domain" description="Calcineurin-like phosphoesterase" evidence="13">
    <location>
        <begin position="35"/>
        <end position="249"/>
    </location>
</feature>
<dbReference type="SUPFAM" id="SSF56300">
    <property type="entry name" value="Metallo-dependent phosphatases"/>
    <property type="match status" value="1"/>
</dbReference>
<dbReference type="VEuPathDB" id="VectorBase:SCAU006447"/>
<dbReference type="KEGG" id="scac:106084119"/>
<feature type="domain" description="5'-Nucleotidase C-terminal" evidence="14">
    <location>
        <begin position="343"/>
        <end position="518"/>
    </location>
</feature>
<dbReference type="InterPro" id="IPR029052">
    <property type="entry name" value="Metallo-depent_PP-like"/>
</dbReference>
<evidence type="ECO:0000313" key="16">
    <source>
        <dbReference type="Proteomes" id="UP000095300"/>
    </source>
</evidence>
<dbReference type="InterPro" id="IPR008334">
    <property type="entry name" value="5'-Nucleotdase_C"/>
</dbReference>
<dbReference type="FunFam" id="3.90.780.10:FF:000004">
    <property type="entry name" value="UDP-sugar hydrolase, putative"/>
    <property type="match status" value="1"/>
</dbReference>
<dbReference type="GO" id="GO:0004050">
    <property type="term" value="F:apyrase activity"/>
    <property type="evidence" value="ECO:0007669"/>
    <property type="project" value="UniProtKB-EC"/>
</dbReference>
<keyword evidence="4" id="KW-1201">Platelet aggregation inhibiting toxin</keyword>
<dbReference type="GO" id="GO:0046872">
    <property type="term" value="F:metal ion binding"/>
    <property type="evidence" value="ECO:0007669"/>
    <property type="project" value="UniProtKB-KW"/>
</dbReference>
<dbReference type="Gene3D" id="3.60.21.10">
    <property type="match status" value="1"/>
</dbReference>
<dbReference type="GO" id="GO:0008253">
    <property type="term" value="F:5'-nucleotidase activity"/>
    <property type="evidence" value="ECO:0007669"/>
    <property type="project" value="TreeGrafter"/>
</dbReference>
<evidence type="ECO:0000259" key="14">
    <source>
        <dbReference type="Pfam" id="PF02872"/>
    </source>
</evidence>
<dbReference type="STRING" id="35570.A0A1I8PB47"/>
<dbReference type="InterPro" id="IPR036907">
    <property type="entry name" value="5'-Nucleotdase_C_sf"/>
</dbReference>
<keyword evidence="16" id="KW-1185">Reference proteome</keyword>
<evidence type="ECO:0000256" key="7">
    <source>
        <dbReference type="ARBA" id="ARBA00022723"/>
    </source>
</evidence>
<keyword evidence="8 12" id="KW-0732">Signal</keyword>
<proteinExistence type="inferred from homology"/>
<dbReference type="InterPro" id="IPR004843">
    <property type="entry name" value="Calcineurin-like_PHP"/>
</dbReference>
<dbReference type="GO" id="GO:0005615">
    <property type="term" value="C:extracellular space"/>
    <property type="evidence" value="ECO:0007669"/>
    <property type="project" value="UniProtKB-ARBA"/>
</dbReference>
<keyword evidence="7" id="KW-0479">Metal-binding</keyword>
<keyword evidence="10 12" id="KW-0378">Hydrolase</keyword>
<keyword evidence="6" id="KW-0800">Toxin</keyword>
<evidence type="ECO:0000256" key="1">
    <source>
        <dbReference type="ARBA" id="ARBA00004613"/>
    </source>
</evidence>
<evidence type="ECO:0000256" key="11">
    <source>
        <dbReference type="ARBA" id="ARBA00023240"/>
    </source>
</evidence>
<dbReference type="PANTHER" id="PTHR11575">
    <property type="entry name" value="5'-NUCLEOTIDASE-RELATED"/>
    <property type="match status" value="1"/>
</dbReference>
<evidence type="ECO:0000256" key="5">
    <source>
        <dbReference type="ARBA" id="ARBA00022525"/>
    </source>
</evidence>
<dbReference type="GO" id="GO:0005886">
    <property type="term" value="C:plasma membrane"/>
    <property type="evidence" value="ECO:0007669"/>
    <property type="project" value="TreeGrafter"/>
</dbReference>
<evidence type="ECO:0000256" key="12">
    <source>
        <dbReference type="RuleBase" id="RU362119"/>
    </source>
</evidence>
<evidence type="ECO:0000259" key="13">
    <source>
        <dbReference type="Pfam" id="PF00149"/>
    </source>
</evidence>
<dbReference type="CDD" id="cd07409">
    <property type="entry name" value="MPP_CD73_N"/>
    <property type="match status" value="1"/>
</dbReference>
<dbReference type="Proteomes" id="UP000095300">
    <property type="component" value="Unassembled WGS sequence"/>
</dbReference>
<dbReference type="GO" id="GO:0090729">
    <property type="term" value="F:toxin activity"/>
    <property type="evidence" value="ECO:0007669"/>
    <property type="project" value="UniProtKB-KW"/>
</dbReference>
<dbReference type="Gene3D" id="3.90.780.10">
    <property type="entry name" value="5'-Nucleotidase, C-terminal domain"/>
    <property type="match status" value="1"/>
</dbReference>
<evidence type="ECO:0000256" key="2">
    <source>
        <dbReference type="ARBA" id="ARBA00006654"/>
    </source>
</evidence>
<feature type="signal peptide" evidence="12">
    <location>
        <begin position="1"/>
        <end position="23"/>
    </location>
</feature>
<protein>
    <recommendedName>
        <fullName evidence="3">apyrase</fullName>
        <ecNumber evidence="3">3.6.1.5</ecNumber>
    </recommendedName>
</protein>
<keyword evidence="5" id="KW-0964">Secreted</keyword>
<dbReference type="GO" id="GO:0006196">
    <property type="term" value="P:AMP catabolic process"/>
    <property type="evidence" value="ECO:0007669"/>
    <property type="project" value="TreeGrafter"/>
</dbReference>
<name>A0A1I8PB47_STOCA</name>
<dbReference type="EnsemblMetazoa" id="SCAU006447-RA">
    <property type="protein sequence ID" value="SCAU006447-PA"/>
    <property type="gene ID" value="SCAU006447"/>
</dbReference>
<evidence type="ECO:0000256" key="10">
    <source>
        <dbReference type="ARBA" id="ARBA00022801"/>
    </source>
</evidence>
<reference evidence="15" key="1">
    <citation type="submission" date="2020-05" db="UniProtKB">
        <authorList>
            <consortium name="EnsemblMetazoa"/>
        </authorList>
    </citation>
    <scope>IDENTIFICATION</scope>
    <source>
        <strain evidence="15">USDA</strain>
    </source>
</reference>
<dbReference type="AlphaFoldDB" id="A0A1I8PB47"/>
<evidence type="ECO:0000256" key="8">
    <source>
        <dbReference type="ARBA" id="ARBA00022729"/>
    </source>
</evidence>
<organism evidence="15 16">
    <name type="scientific">Stomoxys calcitrans</name>
    <name type="common">Stable fly</name>
    <name type="synonym">Conops calcitrans</name>
    <dbReference type="NCBI Taxonomy" id="35570"/>
    <lineage>
        <taxon>Eukaryota</taxon>
        <taxon>Metazoa</taxon>
        <taxon>Ecdysozoa</taxon>
        <taxon>Arthropoda</taxon>
        <taxon>Hexapoda</taxon>
        <taxon>Insecta</taxon>
        <taxon>Pterygota</taxon>
        <taxon>Neoptera</taxon>
        <taxon>Endopterygota</taxon>
        <taxon>Diptera</taxon>
        <taxon>Brachycera</taxon>
        <taxon>Muscomorpha</taxon>
        <taxon>Muscoidea</taxon>
        <taxon>Muscidae</taxon>
        <taxon>Stomoxys</taxon>
    </lineage>
</organism>
<keyword evidence="11" id="KW-1199">Hemostasis impairing toxin</keyword>
<comment type="subcellular location">
    <subcellularLocation>
        <location evidence="1">Secreted</location>
    </subcellularLocation>
</comment>
<dbReference type="PRINTS" id="PR01607">
    <property type="entry name" value="APYRASEFAMLY"/>
</dbReference>
<dbReference type="GO" id="GO:0000166">
    <property type="term" value="F:nucleotide binding"/>
    <property type="evidence" value="ECO:0007669"/>
    <property type="project" value="UniProtKB-KW"/>
</dbReference>
<dbReference type="Pfam" id="PF00149">
    <property type="entry name" value="Metallophos"/>
    <property type="match status" value="1"/>
</dbReference>
<evidence type="ECO:0000256" key="4">
    <source>
        <dbReference type="ARBA" id="ARBA00022442"/>
    </source>
</evidence>
<evidence type="ECO:0000256" key="9">
    <source>
        <dbReference type="ARBA" id="ARBA00022741"/>
    </source>
</evidence>
<dbReference type="PANTHER" id="PTHR11575:SF32">
    <property type="entry name" value="APYRASE-LIKE PROTEIN"/>
    <property type="match status" value="1"/>
</dbReference>
<dbReference type="SUPFAM" id="SSF55816">
    <property type="entry name" value="5'-nucleotidase (syn. UDP-sugar hydrolase), C-terminal domain"/>
    <property type="match status" value="1"/>
</dbReference>
<dbReference type="EC" id="3.6.1.5" evidence="3"/>
<dbReference type="FunFam" id="3.60.21.10:FF:000020">
    <property type="entry name" value="NT5E isoform 4"/>
    <property type="match status" value="1"/>
</dbReference>
<gene>
    <name evidence="15" type="primary">106084119</name>
</gene>
<evidence type="ECO:0000256" key="6">
    <source>
        <dbReference type="ARBA" id="ARBA00022656"/>
    </source>
</evidence>
<evidence type="ECO:0000313" key="15">
    <source>
        <dbReference type="EnsemblMetazoa" id="SCAU006447-PA"/>
    </source>
</evidence>
<keyword evidence="9 12" id="KW-0547">Nucleotide-binding</keyword>
<sequence length="555" mass="61034">MQRIKNSSFALYLFIATVGWSQANINRDDLFPLAIVHINDFHARYEPTDPSGGTCGQNEICIGGYARTVYTVKRLLEEQKDKNVVYFNAGDSFQGTLWYNIGRWNVTSQFLNMLPADAMTLGNHEFDHGVEGLVPFLQHIQSPMLVANMDVSKEPSLLGLYQNSTIIERGNRKIGVIGVILETTYDLANTGEVIFLNESLTILEEAAKLKAQGANIIIVLSHCGYDVDQVIAANAGSEIDVIVGAHSHTFLYTGDTPPGPDKPGGDYPTEVIHASGHRVLIVQAAAYAKYVGNITVYFDNEGNVVDFEGAPIYMAADVPEDPEVLEAIKPWKEIVDAKGHVIIGHTAVDLLKDPCDKEECNLGNFFTDALVHAFLNLAPYNEENWSLAPIALVNNGGLRVPLHRGNLTYSHMVTMSPFEGTLSAFDLPGEQLLEALEFAVSKIDLDNGITTSVPFLQVAGLKITYDYKRPVNERVVGLKVRCGACRLPSYEPLNKTSLYRIVASNFLLNGGDGFHMLEKHATNIKPYITDLDALLAYTEQVTPIYTGLQGRIKVV</sequence>
<accession>A0A1I8PB47</accession>
<evidence type="ECO:0000256" key="3">
    <source>
        <dbReference type="ARBA" id="ARBA00012148"/>
    </source>
</evidence>